<feature type="compositionally biased region" description="Low complexity" evidence="17">
    <location>
        <begin position="558"/>
        <end position="575"/>
    </location>
</feature>
<keyword evidence="8" id="KW-0862">Zinc</keyword>
<evidence type="ECO:0000256" key="14">
    <source>
        <dbReference type="ARBA" id="ARBA00068755"/>
    </source>
</evidence>
<dbReference type="InterPro" id="IPR019786">
    <property type="entry name" value="Zinc_finger_PHD-type_CS"/>
</dbReference>
<dbReference type="PANTHER" id="PTHR46309">
    <property type="entry name" value="PHD FINGER PROTEIN 12"/>
    <property type="match status" value="1"/>
</dbReference>
<feature type="domain" description="PHD-type" evidence="19">
    <location>
        <begin position="234"/>
        <end position="284"/>
    </location>
</feature>
<dbReference type="InterPro" id="IPR042163">
    <property type="entry name" value="PHF12"/>
</dbReference>
<evidence type="ECO:0000256" key="9">
    <source>
        <dbReference type="ARBA" id="ARBA00022843"/>
    </source>
</evidence>
<feature type="region of interest" description="Disordered" evidence="17">
    <location>
        <begin position="604"/>
        <end position="668"/>
    </location>
</feature>
<dbReference type="STRING" id="105785.A0A2J7RM87"/>
<organism evidence="20 21">
    <name type="scientific">Cryptotermes secundus</name>
    <dbReference type="NCBI Taxonomy" id="105785"/>
    <lineage>
        <taxon>Eukaryota</taxon>
        <taxon>Metazoa</taxon>
        <taxon>Ecdysozoa</taxon>
        <taxon>Arthropoda</taxon>
        <taxon>Hexapoda</taxon>
        <taxon>Insecta</taxon>
        <taxon>Pterygota</taxon>
        <taxon>Neoptera</taxon>
        <taxon>Polyneoptera</taxon>
        <taxon>Dictyoptera</taxon>
        <taxon>Blattodea</taxon>
        <taxon>Blattoidea</taxon>
        <taxon>Termitoidae</taxon>
        <taxon>Kalotermitidae</taxon>
        <taxon>Cryptotermitinae</taxon>
        <taxon>Cryptotermes</taxon>
    </lineage>
</organism>
<dbReference type="InterPro" id="IPR031966">
    <property type="entry name" value="PHF12_MRG-bd"/>
</dbReference>
<evidence type="ECO:0000256" key="1">
    <source>
        <dbReference type="ARBA" id="ARBA00004123"/>
    </source>
</evidence>
<accession>A0A2J7RM87</accession>
<name>A0A2J7RM87_9NEOP</name>
<dbReference type="PROSITE" id="PS01359">
    <property type="entry name" value="ZF_PHD_1"/>
    <property type="match status" value="1"/>
</dbReference>
<comment type="subunit">
    <text evidence="13">Component of SIN3 complexes. Interacts with SIN3A in a complex composed of HDAC1, SAP30 and SIN3A. Component of the SIN3B complex, which includes SIN3B, HDAC2 or HDAC1, PHF12 and MORF4L1; interacts directly with all subunits. Interacts with TLE5.</text>
</comment>
<dbReference type="InterPro" id="IPR008984">
    <property type="entry name" value="SMAD_FHA_dom_sf"/>
</dbReference>
<dbReference type="CDD" id="cd15534">
    <property type="entry name" value="PHD2_PHF12_Rco1"/>
    <property type="match status" value="1"/>
</dbReference>
<dbReference type="CDD" id="cd15533">
    <property type="entry name" value="PHD1_PHF12"/>
    <property type="match status" value="1"/>
</dbReference>
<keyword evidence="5" id="KW-0479">Metal-binding</keyword>
<dbReference type="GO" id="GO:0008270">
    <property type="term" value="F:zinc ion binding"/>
    <property type="evidence" value="ECO:0007669"/>
    <property type="project" value="UniProtKB-KW"/>
</dbReference>
<protein>
    <recommendedName>
        <fullName evidence="14">PHD finger protein 12</fullName>
    </recommendedName>
    <alternativeName>
        <fullName evidence="15">PHD factor 1</fullName>
    </alternativeName>
</protein>
<dbReference type="InterPro" id="IPR013083">
    <property type="entry name" value="Znf_RING/FYVE/PHD"/>
</dbReference>
<evidence type="ECO:0000259" key="18">
    <source>
        <dbReference type="PROSITE" id="PS50006"/>
    </source>
</evidence>
<dbReference type="AlphaFoldDB" id="A0A2J7RM87"/>
<keyword evidence="10" id="KW-0805">Transcription regulation</keyword>
<dbReference type="CDD" id="cd22703">
    <property type="entry name" value="FHA_PHF12"/>
    <property type="match status" value="1"/>
</dbReference>
<feature type="compositionally biased region" description="Low complexity" evidence="17">
    <location>
        <begin position="457"/>
        <end position="478"/>
    </location>
</feature>
<feature type="region of interest" description="Disordered" evidence="17">
    <location>
        <begin position="800"/>
        <end position="842"/>
    </location>
</feature>
<keyword evidence="2" id="KW-0678">Repressor</keyword>
<dbReference type="Proteomes" id="UP000235965">
    <property type="component" value="Unassembled WGS sequence"/>
</dbReference>
<evidence type="ECO:0000256" key="12">
    <source>
        <dbReference type="ARBA" id="ARBA00023242"/>
    </source>
</evidence>
<dbReference type="SUPFAM" id="SSF57903">
    <property type="entry name" value="FYVE/PHD zinc finger"/>
    <property type="match status" value="2"/>
</dbReference>
<feature type="compositionally biased region" description="Basic and acidic residues" evidence="17">
    <location>
        <begin position="145"/>
        <end position="163"/>
    </location>
</feature>
<dbReference type="EMBL" id="NEVH01002568">
    <property type="protein sequence ID" value="PNF41953.1"/>
    <property type="molecule type" value="Genomic_DNA"/>
</dbReference>
<feature type="compositionally biased region" description="Low complexity" evidence="17">
    <location>
        <begin position="604"/>
        <end position="659"/>
    </location>
</feature>
<keyword evidence="12" id="KW-0539">Nucleus</keyword>
<comment type="subcellular location">
    <subcellularLocation>
        <location evidence="1">Nucleus</location>
    </subcellularLocation>
</comment>
<dbReference type="SUPFAM" id="SSF49879">
    <property type="entry name" value="SMAD/FHA domain"/>
    <property type="match status" value="1"/>
</dbReference>
<dbReference type="InterPro" id="IPR001965">
    <property type="entry name" value="Znf_PHD"/>
</dbReference>
<evidence type="ECO:0000313" key="20">
    <source>
        <dbReference type="EMBL" id="PNF41954.1"/>
    </source>
</evidence>
<dbReference type="InterPro" id="IPR011011">
    <property type="entry name" value="Znf_FYVE_PHD"/>
</dbReference>
<dbReference type="Pfam" id="PF00628">
    <property type="entry name" value="PHD"/>
    <property type="match status" value="2"/>
</dbReference>
<keyword evidence="6" id="KW-0677">Repeat</keyword>
<dbReference type="InterPro" id="IPR038098">
    <property type="entry name" value="PHF12_MRG-bd_sf"/>
</dbReference>
<evidence type="ECO:0000256" key="7">
    <source>
        <dbReference type="ARBA" id="ARBA00022771"/>
    </source>
</evidence>
<feature type="domain" description="FHA" evidence="18">
    <location>
        <begin position="877"/>
        <end position="931"/>
    </location>
</feature>
<feature type="region of interest" description="Disordered" evidence="17">
    <location>
        <begin position="544"/>
        <end position="576"/>
    </location>
</feature>
<dbReference type="SMART" id="SM00249">
    <property type="entry name" value="PHD"/>
    <property type="match status" value="2"/>
</dbReference>
<keyword evidence="21" id="KW-1185">Reference proteome</keyword>
<feature type="compositionally biased region" description="Polar residues" evidence="17">
    <location>
        <begin position="437"/>
        <end position="446"/>
    </location>
</feature>
<evidence type="ECO:0000256" key="2">
    <source>
        <dbReference type="ARBA" id="ARBA00022491"/>
    </source>
</evidence>
<dbReference type="InParanoid" id="A0A2J7RM87"/>
<gene>
    <name evidence="20" type="ORF">B7P43_G14637</name>
</gene>
<reference evidence="20 21" key="1">
    <citation type="submission" date="2017-12" db="EMBL/GenBank/DDBJ databases">
        <title>Hemimetabolous genomes reveal molecular basis of termite eusociality.</title>
        <authorList>
            <person name="Harrison M.C."/>
            <person name="Jongepier E."/>
            <person name="Robertson H.M."/>
            <person name="Arning N."/>
            <person name="Bitard-Feildel T."/>
            <person name="Chao H."/>
            <person name="Childers C.P."/>
            <person name="Dinh H."/>
            <person name="Doddapaneni H."/>
            <person name="Dugan S."/>
            <person name="Gowin J."/>
            <person name="Greiner C."/>
            <person name="Han Y."/>
            <person name="Hu H."/>
            <person name="Hughes D.S.T."/>
            <person name="Huylmans A.-K."/>
            <person name="Kemena C."/>
            <person name="Kremer L.P.M."/>
            <person name="Lee S.L."/>
            <person name="Lopez-Ezquerra A."/>
            <person name="Mallet L."/>
            <person name="Monroy-Kuhn J.M."/>
            <person name="Moser A."/>
            <person name="Murali S.C."/>
            <person name="Muzny D.M."/>
            <person name="Otani S."/>
            <person name="Piulachs M.-D."/>
            <person name="Poelchau M."/>
            <person name="Qu J."/>
            <person name="Schaub F."/>
            <person name="Wada-Katsumata A."/>
            <person name="Worley K.C."/>
            <person name="Xie Q."/>
            <person name="Ylla G."/>
            <person name="Poulsen M."/>
            <person name="Gibbs R.A."/>
            <person name="Schal C."/>
            <person name="Richards S."/>
            <person name="Belles X."/>
            <person name="Korb J."/>
            <person name="Bornberg-Bauer E."/>
        </authorList>
    </citation>
    <scope>NUCLEOTIDE SEQUENCE [LARGE SCALE GENOMIC DNA]</scope>
    <source>
        <tissue evidence="20">Whole body</tissue>
    </source>
</reference>
<evidence type="ECO:0000256" key="13">
    <source>
        <dbReference type="ARBA" id="ARBA00065785"/>
    </source>
</evidence>
<keyword evidence="4" id="KW-0597">Phosphoprotein</keyword>
<feature type="compositionally biased region" description="Low complexity" evidence="17">
    <location>
        <begin position="816"/>
        <end position="836"/>
    </location>
</feature>
<dbReference type="PROSITE" id="PS50016">
    <property type="entry name" value="ZF_PHD_2"/>
    <property type="match status" value="2"/>
</dbReference>
<keyword evidence="11" id="KW-0804">Transcription</keyword>
<evidence type="ECO:0000256" key="16">
    <source>
        <dbReference type="PROSITE-ProRule" id="PRU00146"/>
    </source>
</evidence>
<evidence type="ECO:0000313" key="21">
    <source>
        <dbReference type="Proteomes" id="UP000235965"/>
    </source>
</evidence>
<dbReference type="PANTHER" id="PTHR46309:SF1">
    <property type="entry name" value="PHD FINGER PROTEIN 12"/>
    <property type="match status" value="1"/>
</dbReference>
<dbReference type="Gene3D" id="6.10.20.60">
    <property type="entry name" value="PHD finger protein 12"/>
    <property type="match status" value="1"/>
</dbReference>
<evidence type="ECO:0000256" key="17">
    <source>
        <dbReference type="SAM" id="MobiDB-lite"/>
    </source>
</evidence>
<dbReference type="FunFam" id="3.30.40.10:FF:000164">
    <property type="entry name" value="PHD finger protein 12"/>
    <property type="match status" value="1"/>
</dbReference>
<evidence type="ECO:0000259" key="19">
    <source>
        <dbReference type="PROSITE" id="PS50016"/>
    </source>
</evidence>
<dbReference type="GO" id="GO:0070822">
    <property type="term" value="C:Sin3-type complex"/>
    <property type="evidence" value="ECO:0007669"/>
    <property type="project" value="TreeGrafter"/>
</dbReference>
<evidence type="ECO:0000256" key="11">
    <source>
        <dbReference type="ARBA" id="ARBA00023163"/>
    </source>
</evidence>
<feature type="domain" description="PHD-type" evidence="19">
    <location>
        <begin position="54"/>
        <end position="103"/>
    </location>
</feature>
<dbReference type="FunCoup" id="A0A2J7RM87">
    <property type="interactions" value="1575"/>
</dbReference>
<evidence type="ECO:0000256" key="3">
    <source>
        <dbReference type="ARBA" id="ARBA00022499"/>
    </source>
</evidence>
<evidence type="ECO:0000256" key="5">
    <source>
        <dbReference type="ARBA" id="ARBA00022723"/>
    </source>
</evidence>
<sequence>MATVEYDLDTSGGLMPQIQALIAPPISDEAAKAKKKEGKELHPYYKRPGKGHNHDCCDSCGEGGDLLCCDKCPASFHLQCHDPPLDEADIPIGEWLCHCCRLSAVKVDNTASDTSISVKNEVKLPREVKELAPSTPTCRGRLRGKRETAEVSISEKRPRKDESSSLVSHPMDVLVKAASAMNPKQFELPREMGMSIPFPGTDKAPGPSKITSRRNSVAKKKPYELDNGLVPLPVKVCFECRKSCRKAPLIACDYCPLLFHQDCLDPPLTSLPAGRWMCPNHPEQYLDWKLLMSCSATERLKLWDRYAGPIDQDAVKVEFFRKSHRRNPPFRFKVKLPPRNRVRVPHAVKEQYRFPLPLIPSLRDILREGEYQTGVAERRNISFGNVEGRKATPEEQEQWLSSVVALQTSIACHLSTHKLQEVQKSAGMITDSEHVITKSSHSSTLDSVPMSPADICSSSGDSNNSISNSNNNNNNNNTVITGSSNSACCSSNSGLPLVSHNNGSPARTFVMNGSLQLESAPCNRTFGLVNGPISLLKDKQVFSSSLTNPSQQNGKFISNSNNSNNHNSHRNNNSNVKEDTNIVSAQCQKTCAGFGGTIIHHSSNNNNNNSINDNNNNSNNNSNHNHTGSSSNNNNSNSSSSSNNNNNNNMSSNNNNNNNGAGSKCVGGPTNQIVTTKVVKPGSSSILQPRYGCPLTSVVRPQVGKLAVVATTQQTSVAPSGTKLVTLRTAGKCSPTSNLVVNSFSSKGSVTTLTTPSAVANLSTQLQAMLVGSADNELSKLDERLIHLLAYQRLQQLLPNTASPSTSPDPQPASSPPISSVPLSPTPCTSSQTTQPNVTNPVPAIAMHHQPHIVQARAILCPLTCRGSPCSMPYRTLTVGTGADMDVVLVNYGHCNFVSPKHASIFYDETTKHYELLNYSEHGTTVDNVLYSCDFSEKMGPPQPPLGPSKLNPLVKTIREIVDKRRGVRRKMQEAEEEATLSFMTARSGKDSRKCSCRTSSSSLIGGSGAGWEGTALLNHGSYIKFGCLQFVFSITDFASAAAASSNTKHQALAECVETCASLSSAAKQISDVGEQPS</sequence>
<dbReference type="EMBL" id="NEVH01002568">
    <property type="protein sequence ID" value="PNF41954.1"/>
    <property type="molecule type" value="Genomic_DNA"/>
</dbReference>
<evidence type="ECO:0000256" key="4">
    <source>
        <dbReference type="ARBA" id="ARBA00022553"/>
    </source>
</evidence>
<evidence type="ECO:0000256" key="10">
    <source>
        <dbReference type="ARBA" id="ARBA00023015"/>
    </source>
</evidence>
<feature type="compositionally biased region" description="Polar residues" evidence="17">
    <location>
        <begin position="544"/>
        <end position="557"/>
    </location>
</feature>
<dbReference type="Gene3D" id="3.30.40.10">
    <property type="entry name" value="Zinc/RING finger domain, C3HC4 (zinc finger)"/>
    <property type="match status" value="2"/>
</dbReference>
<feature type="region of interest" description="Disordered" evidence="17">
    <location>
        <begin position="435"/>
        <end position="478"/>
    </location>
</feature>
<dbReference type="FunFam" id="3.30.40.10:FF:000154">
    <property type="entry name" value="PHD finger protein 12"/>
    <property type="match status" value="1"/>
</dbReference>
<keyword evidence="9" id="KW-0832">Ubl conjugation</keyword>
<dbReference type="InterPro" id="IPR019787">
    <property type="entry name" value="Znf_PHD-finger"/>
</dbReference>
<dbReference type="Pfam" id="PF16737">
    <property type="entry name" value="PHF12_MRG_bd"/>
    <property type="match status" value="1"/>
</dbReference>
<keyword evidence="3" id="KW-1017">Isopeptide bond</keyword>
<comment type="caution">
    <text evidence="20">The sequence shown here is derived from an EMBL/GenBank/DDBJ whole genome shotgun (WGS) entry which is preliminary data.</text>
</comment>
<proteinExistence type="predicted"/>
<keyword evidence="7 16" id="KW-0863">Zinc-finger</keyword>
<evidence type="ECO:0000256" key="6">
    <source>
        <dbReference type="ARBA" id="ARBA00022737"/>
    </source>
</evidence>
<dbReference type="GO" id="GO:0003714">
    <property type="term" value="F:transcription corepressor activity"/>
    <property type="evidence" value="ECO:0007669"/>
    <property type="project" value="InterPro"/>
</dbReference>
<dbReference type="OrthoDB" id="1919692at2759"/>
<dbReference type="PROSITE" id="PS50006">
    <property type="entry name" value="FHA_DOMAIN"/>
    <property type="match status" value="1"/>
</dbReference>
<evidence type="ECO:0000256" key="15">
    <source>
        <dbReference type="ARBA" id="ARBA00076589"/>
    </source>
</evidence>
<dbReference type="InterPro" id="IPR000253">
    <property type="entry name" value="FHA_dom"/>
</dbReference>
<evidence type="ECO:0000256" key="8">
    <source>
        <dbReference type="ARBA" id="ARBA00022833"/>
    </source>
</evidence>
<dbReference type="GO" id="GO:0000122">
    <property type="term" value="P:negative regulation of transcription by RNA polymerase II"/>
    <property type="evidence" value="ECO:0007669"/>
    <property type="project" value="TreeGrafter"/>
</dbReference>
<feature type="region of interest" description="Disordered" evidence="17">
    <location>
        <begin position="133"/>
        <end position="167"/>
    </location>
</feature>